<name>A0AAV5G307_ELECO</name>
<organism evidence="3 4">
    <name type="scientific">Eleusine coracana subsp. coracana</name>
    <dbReference type="NCBI Taxonomy" id="191504"/>
    <lineage>
        <taxon>Eukaryota</taxon>
        <taxon>Viridiplantae</taxon>
        <taxon>Streptophyta</taxon>
        <taxon>Embryophyta</taxon>
        <taxon>Tracheophyta</taxon>
        <taxon>Spermatophyta</taxon>
        <taxon>Magnoliopsida</taxon>
        <taxon>Liliopsida</taxon>
        <taxon>Poales</taxon>
        <taxon>Poaceae</taxon>
        <taxon>PACMAD clade</taxon>
        <taxon>Chloridoideae</taxon>
        <taxon>Cynodonteae</taxon>
        <taxon>Eleusininae</taxon>
        <taxon>Eleusine</taxon>
    </lineage>
</organism>
<dbReference type="AlphaFoldDB" id="A0AAV5G307"/>
<reference evidence="3" key="2">
    <citation type="submission" date="2021-12" db="EMBL/GenBank/DDBJ databases">
        <title>Resequencing data analysis of finger millet.</title>
        <authorList>
            <person name="Hatakeyama M."/>
            <person name="Aluri S."/>
            <person name="Balachadran M.T."/>
            <person name="Sivarajan S.R."/>
            <person name="Poveda L."/>
            <person name="Shimizu-Inatsugi R."/>
            <person name="Schlapbach R."/>
            <person name="Sreeman S.M."/>
            <person name="Shimizu K.K."/>
        </authorList>
    </citation>
    <scope>NUCLEOTIDE SEQUENCE</scope>
</reference>
<dbReference type="Proteomes" id="UP001054889">
    <property type="component" value="Unassembled WGS sequence"/>
</dbReference>
<feature type="region of interest" description="Disordered" evidence="1">
    <location>
        <begin position="121"/>
        <end position="146"/>
    </location>
</feature>
<evidence type="ECO:0000313" key="4">
    <source>
        <dbReference type="Proteomes" id="UP001054889"/>
    </source>
</evidence>
<gene>
    <name evidence="3" type="primary">gn00799</name>
    <name evidence="3" type="ORF">PR202_gn00799</name>
</gene>
<sequence>MLLLCFLGFGGRIPGEARRPWASHRWAIWQRIATLKDVWFGSARGCRGADYETDKHASPTDCHNWVFRHALRRKPPPSAASCCYHLGAPSFLHSGPTHELLGRSYDAHCPLRRQQALLRGQTARPRGPPPQASHASAPNKARDPRARVRRISVGGLPVAGKFQRWREEVARWVGAVDVILDWRIRAELSVRRIPVEVQVFVDGAELGLASGLERRGSSSWPRREIRRWSCVRFRRCSSLVRRRVWRESATCISSALPLPQASGAHLFDPVSSPSQRRPR</sequence>
<feature type="chain" id="PRO_5044022777" evidence="2">
    <location>
        <begin position="18"/>
        <end position="279"/>
    </location>
</feature>
<evidence type="ECO:0000256" key="1">
    <source>
        <dbReference type="SAM" id="MobiDB-lite"/>
    </source>
</evidence>
<evidence type="ECO:0000313" key="3">
    <source>
        <dbReference type="EMBL" id="GJN41426.1"/>
    </source>
</evidence>
<protein>
    <submittedName>
        <fullName evidence="3">Uncharacterized protein</fullName>
    </submittedName>
</protein>
<reference evidence="3" key="1">
    <citation type="journal article" date="2018" name="DNA Res.">
        <title>Multiple hybrid de novo genome assembly of finger millet, an orphan allotetraploid crop.</title>
        <authorList>
            <person name="Hatakeyama M."/>
            <person name="Aluri S."/>
            <person name="Balachadran M.T."/>
            <person name="Sivarajan S.R."/>
            <person name="Patrignani A."/>
            <person name="Gruter S."/>
            <person name="Poveda L."/>
            <person name="Shimizu-Inatsugi R."/>
            <person name="Baeten J."/>
            <person name="Francoijs K.J."/>
            <person name="Nataraja K.N."/>
            <person name="Reddy Y.A.N."/>
            <person name="Phadnis S."/>
            <person name="Ravikumar R.L."/>
            <person name="Schlapbach R."/>
            <person name="Sreeman S.M."/>
            <person name="Shimizu K.K."/>
        </authorList>
    </citation>
    <scope>NUCLEOTIDE SEQUENCE</scope>
</reference>
<dbReference type="EMBL" id="BQKI01000337">
    <property type="protein sequence ID" value="GJN41426.1"/>
    <property type="molecule type" value="Genomic_DNA"/>
</dbReference>
<comment type="caution">
    <text evidence="3">The sequence shown here is derived from an EMBL/GenBank/DDBJ whole genome shotgun (WGS) entry which is preliminary data.</text>
</comment>
<evidence type="ECO:0000256" key="2">
    <source>
        <dbReference type="SAM" id="SignalP"/>
    </source>
</evidence>
<feature type="signal peptide" evidence="2">
    <location>
        <begin position="1"/>
        <end position="17"/>
    </location>
</feature>
<proteinExistence type="predicted"/>
<keyword evidence="4" id="KW-1185">Reference proteome</keyword>
<accession>A0AAV5G307</accession>
<keyword evidence="2" id="KW-0732">Signal</keyword>